<evidence type="ECO:0000256" key="1">
    <source>
        <dbReference type="SAM" id="SignalP"/>
    </source>
</evidence>
<proteinExistence type="predicted"/>
<keyword evidence="1" id="KW-0732">Signal</keyword>
<feature type="signal peptide" evidence="1">
    <location>
        <begin position="1"/>
        <end position="26"/>
    </location>
</feature>
<dbReference type="Proteomes" id="UP001500151">
    <property type="component" value="Unassembled WGS sequence"/>
</dbReference>
<reference evidence="2 3" key="1">
    <citation type="journal article" date="2019" name="Int. J. Syst. Evol. Microbiol.">
        <title>The Global Catalogue of Microorganisms (GCM) 10K type strain sequencing project: providing services to taxonomists for standard genome sequencing and annotation.</title>
        <authorList>
            <consortium name="The Broad Institute Genomics Platform"/>
            <consortium name="The Broad Institute Genome Sequencing Center for Infectious Disease"/>
            <person name="Wu L."/>
            <person name="Ma J."/>
        </authorList>
    </citation>
    <scope>NUCLEOTIDE SEQUENCE [LARGE SCALE GENOMIC DNA]</scope>
    <source>
        <strain evidence="2 3">JCM 4524</strain>
    </source>
</reference>
<evidence type="ECO:0000313" key="2">
    <source>
        <dbReference type="EMBL" id="GAA2637880.1"/>
    </source>
</evidence>
<organism evidence="2 3">
    <name type="scientific">Streptomyces vastus</name>
    <dbReference type="NCBI Taxonomy" id="285451"/>
    <lineage>
        <taxon>Bacteria</taxon>
        <taxon>Bacillati</taxon>
        <taxon>Actinomycetota</taxon>
        <taxon>Actinomycetes</taxon>
        <taxon>Kitasatosporales</taxon>
        <taxon>Streptomycetaceae</taxon>
        <taxon>Streptomyces</taxon>
    </lineage>
</organism>
<accession>A0ABN3QXE4</accession>
<evidence type="ECO:0000313" key="3">
    <source>
        <dbReference type="Proteomes" id="UP001500151"/>
    </source>
</evidence>
<feature type="chain" id="PRO_5046767444" evidence="1">
    <location>
        <begin position="27"/>
        <end position="128"/>
    </location>
</feature>
<dbReference type="RefSeq" id="WP_344391200.1">
    <property type="nucleotide sequence ID" value="NZ_BAAASJ010000034.1"/>
</dbReference>
<protein>
    <submittedName>
        <fullName evidence="2">Uncharacterized protein</fullName>
    </submittedName>
</protein>
<dbReference type="EMBL" id="BAAASJ010000034">
    <property type="protein sequence ID" value="GAA2637880.1"/>
    <property type="molecule type" value="Genomic_DNA"/>
</dbReference>
<keyword evidence="3" id="KW-1185">Reference proteome</keyword>
<sequence length="128" mass="13072">MRILGSLTVAGASLALVLGGGAVAQAQTAVAQSDVTIRSATPSKPYKSGGSIVAKATFSGNRSTCVYLEAVNPLYPPVPVASKCSNAASGTITASKSCSTGFFNTKVIYTQTDGRRLMKDSGSVYIQC</sequence>
<gene>
    <name evidence="2" type="ORF">GCM10010307_35810</name>
</gene>
<name>A0ABN3QXE4_9ACTN</name>
<comment type="caution">
    <text evidence="2">The sequence shown here is derived from an EMBL/GenBank/DDBJ whole genome shotgun (WGS) entry which is preliminary data.</text>
</comment>